<dbReference type="EMBL" id="WQMT02000003">
    <property type="protein sequence ID" value="KAG9225180.1"/>
    <property type="molecule type" value="Genomic_DNA"/>
</dbReference>
<proteinExistence type="predicted"/>
<gene>
    <name evidence="1" type="ORF">CCMSSC00406_0007409</name>
</gene>
<reference evidence="1 2" key="1">
    <citation type="journal article" date="2021" name="Appl. Environ. Microbiol.">
        <title>Genetic linkage and physical mapping for an oyster mushroom Pleurotus cornucopiae and QTL analysis for the trait cap color.</title>
        <authorList>
            <person name="Zhang Y."/>
            <person name="Gao W."/>
            <person name="Sonnenberg A."/>
            <person name="Chen Q."/>
            <person name="Zhang J."/>
            <person name="Huang C."/>
        </authorList>
    </citation>
    <scope>NUCLEOTIDE SEQUENCE [LARGE SCALE GENOMIC DNA]</scope>
    <source>
        <strain evidence="1">CCMSSC00406</strain>
    </source>
</reference>
<protein>
    <submittedName>
        <fullName evidence="1">Uncharacterized protein</fullName>
    </submittedName>
</protein>
<dbReference type="Proteomes" id="UP000824881">
    <property type="component" value="Unassembled WGS sequence"/>
</dbReference>
<accession>A0ACB7J5B7</accession>
<organism evidence="1 2">
    <name type="scientific">Pleurotus cornucopiae</name>
    <name type="common">Cornucopia mushroom</name>
    <dbReference type="NCBI Taxonomy" id="5321"/>
    <lineage>
        <taxon>Eukaryota</taxon>
        <taxon>Fungi</taxon>
        <taxon>Dikarya</taxon>
        <taxon>Basidiomycota</taxon>
        <taxon>Agaricomycotina</taxon>
        <taxon>Agaricomycetes</taxon>
        <taxon>Agaricomycetidae</taxon>
        <taxon>Agaricales</taxon>
        <taxon>Pleurotineae</taxon>
        <taxon>Pleurotaceae</taxon>
        <taxon>Pleurotus</taxon>
    </lineage>
</organism>
<evidence type="ECO:0000313" key="2">
    <source>
        <dbReference type="Proteomes" id="UP000824881"/>
    </source>
</evidence>
<comment type="caution">
    <text evidence="1">The sequence shown here is derived from an EMBL/GenBank/DDBJ whole genome shotgun (WGS) entry which is preliminary data.</text>
</comment>
<evidence type="ECO:0000313" key="1">
    <source>
        <dbReference type="EMBL" id="KAG9225180.1"/>
    </source>
</evidence>
<name>A0ACB7J5B7_PLECO</name>
<sequence>MMLHTVLALAVALATQALAFPAGTLPVPSSVGGAAPTPTRPPSANSGGSRQVPHSSVPPTTGVCAAVAKAVPLHRAYVGGATSAADHFYATSPEEMSKAVSLHGYKLEARAGRVYTWQEAGTIPLYRLFSESASDHYYTTSADERDTATNVYGYEDEGIAAYIYQGQDCGSVPLFMLYSASASDHFYTTSEAEANASGYSMERIIGYILPA</sequence>
<keyword evidence="2" id="KW-1185">Reference proteome</keyword>